<reference evidence="1" key="1">
    <citation type="submission" date="2018-11" db="EMBL/GenBank/DDBJ databases">
        <authorList>
            <consortium name="Pathogen Informatics"/>
        </authorList>
    </citation>
    <scope>NUCLEOTIDE SEQUENCE</scope>
</reference>
<sequence length="72" mass="7424">MGEIGGPGTGWESKWIWVSNDSALGVSLRPSGLHACTSPGPRCPFSAGITLPITLVQKCGMGGEIGELVKKV</sequence>
<proteinExistence type="predicted"/>
<dbReference type="AlphaFoldDB" id="A0A448WZI7"/>
<dbReference type="Proteomes" id="UP000784294">
    <property type="component" value="Unassembled WGS sequence"/>
</dbReference>
<keyword evidence="2" id="KW-1185">Reference proteome</keyword>
<organism evidence="1 2">
    <name type="scientific">Protopolystoma xenopodis</name>
    <dbReference type="NCBI Taxonomy" id="117903"/>
    <lineage>
        <taxon>Eukaryota</taxon>
        <taxon>Metazoa</taxon>
        <taxon>Spiralia</taxon>
        <taxon>Lophotrochozoa</taxon>
        <taxon>Platyhelminthes</taxon>
        <taxon>Monogenea</taxon>
        <taxon>Polyopisthocotylea</taxon>
        <taxon>Polystomatidea</taxon>
        <taxon>Polystomatidae</taxon>
        <taxon>Protopolystoma</taxon>
    </lineage>
</organism>
<comment type="caution">
    <text evidence="1">The sequence shown here is derived from an EMBL/GenBank/DDBJ whole genome shotgun (WGS) entry which is preliminary data.</text>
</comment>
<evidence type="ECO:0000313" key="2">
    <source>
        <dbReference type="Proteomes" id="UP000784294"/>
    </source>
</evidence>
<name>A0A448WZI7_9PLAT</name>
<evidence type="ECO:0000313" key="1">
    <source>
        <dbReference type="EMBL" id="VEL24278.1"/>
    </source>
</evidence>
<protein>
    <submittedName>
        <fullName evidence="1">Uncharacterized protein</fullName>
    </submittedName>
</protein>
<dbReference type="EMBL" id="CAAALY010066881">
    <property type="protein sequence ID" value="VEL24278.1"/>
    <property type="molecule type" value="Genomic_DNA"/>
</dbReference>
<gene>
    <name evidence="1" type="ORF">PXEA_LOCUS17718</name>
</gene>
<accession>A0A448WZI7</accession>